<evidence type="ECO:0000313" key="14">
    <source>
        <dbReference type="Ensembl" id="ENSSBOP00000029184.1"/>
    </source>
</evidence>
<dbReference type="OMA" id="GVPNMFR"/>
<dbReference type="PANTHER" id="PTHR12119">
    <property type="entry name" value="UBIQUINOL-CYTOCHROME C REDUCTASE COMPLEX UBIQUINONE-BINDING PROTEIN QP-C"/>
    <property type="match status" value="1"/>
</dbReference>
<keyword evidence="7 13" id="KW-0999">Mitochondrion inner membrane</keyword>
<gene>
    <name evidence="14" type="primary">UQCRQ</name>
</gene>
<dbReference type="STRING" id="39432.ENSSBOP00000029184"/>
<accession>A0A2K6UBD2</accession>
<dbReference type="KEGG" id="sbq:101035084"/>
<dbReference type="SUPFAM" id="SSF81508">
    <property type="entry name" value="Ubiquinone-binding protein QP-C of cytochrome bc1 complex (Ubiquinol-cytochrome c reductase)"/>
    <property type="match status" value="1"/>
</dbReference>
<organism evidence="14 15">
    <name type="scientific">Saimiri boliviensis boliviensis</name>
    <name type="common">Bolivian squirrel monkey</name>
    <dbReference type="NCBI Taxonomy" id="39432"/>
    <lineage>
        <taxon>Eukaryota</taxon>
        <taxon>Metazoa</taxon>
        <taxon>Chordata</taxon>
        <taxon>Craniata</taxon>
        <taxon>Vertebrata</taxon>
        <taxon>Euteleostomi</taxon>
        <taxon>Mammalia</taxon>
        <taxon>Eutheria</taxon>
        <taxon>Euarchontoglires</taxon>
        <taxon>Primates</taxon>
        <taxon>Haplorrhini</taxon>
        <taxon>Platyrrhini</taxon>
        <taxon>Cebidae</taxon>
        <taxon>Saimiriinae</taxon>
        <taxon>Saimiri</taxon>
    </lineage>
</organism>
<dbReference type="GeneTree" id="ENSGT00390000004029"/>
<evidence type="ECO:0000256" key="8">
    <source>
        <dbReference type="ARBA" id="ARBA00022982"/>
    </source>
</evidence>
<dbReference type="GO" id="GO:0021548">
    <property type="term" value="P:pons development"/>
    <property type="evidence" value="ECO:0007669"/>
    <property type="project" value="Ensembl"/>
</dbReference>
<dbReference type="GO" id="GO:0045275">
    <property type="term" value="C:respiratory chain complex III"/>
    <property type="evidence" value="ECO:0007669"/>
    <property type="project" value="UniProtKB-UniRule"/>
</dbReference>
<dbReference type="Pfam" id="PF02939">
    <property type="entry name" value="UcrQ"/>
    <property type="match status" value="1"/>
</dbReference>
<dbReference type="PANTHER" id="PTHR12119:SF2">
    <property type="entry name" value="CYTOCHROME B-C1 COMPLEX SUBUNIT 8"/>
    <property type="match status" value="1"/>
</dbReference>
<evidence type="ECO:0000256" key="13">
    <source>
        <dbReference type="RuleBase" id="RU368118"/>
    </source>
</evidence>
<keyword evidence="15" id="KW-1185">Reference proteome</keyword>
<comment type="subcellular location">
    <subcellularLocation>
        <location evidence="1 13">Mitochondrion inner membrane</location>
        <topology evidence="1 13">Single-pass membrane protein</topology>
    </subcellularLocation>
</comment>
<dbReference type="InterPro" id="IPR004205">
    <property type="entry name" value="Cyt_bc1_su8"/>
</dbReference>
<dbReference type="GO" id="GO:0021766">
    <property type="term" value="P:hippocampus development"/>
    <property type="evidence" value="ECO:0007669"/>
    <property type="project" value="Ensembl"/>
</dbReference>
<evidence type="ECO:0000256" key="4">
    <source>
        <dbReference type="ARBA" id="ARBA00022448"/>
    </source>
</evidence>
<keyword evidence="9" id="KW-1133">Transmembrane helix</keyword>
<reference evidence="14" key="1">
    <citation type="submission" date="2025-08" db="UniProtKB">
        <authorList>
            <consortium name="Ensembl"/>
        </authorList>
    </citation>
    <scope>IDENTIFICATION</scope>
</reference>
<comment type="subunit">
    <text evidence="12 13">Component of the ubiquinol-cytochrome c oxidoreductase (cytochrome b-c1 complex, complex III, CIII), a multisubunit enzyme composed of 11 subunits. The complex is composed of 3 respiratory subunits cytochrome b, cytochrome c1 and Rieske protein UQCRFS1, 2 core protein subunits UQCRC1/QCR1 and UQCRC2/QCR2, and 6 low-molecular weight protein subunits UQCRH/QCR6, UQCRB/QCR7, UQCRQ/QCR8, UQCR10/QCR9, UQCR11/QCR10 and subunit 9, the cleavage product of Rieske protein UQCRFS1. The complex exists as an obligatory dimer and forms supercomplexes (SCs) in the inner mitochondrial membrane with NADH-ubiquinone oxidoreductase (complex I, CI) and cytochrome c oxidase (complex IV, CIV), resulting in different assemblies (supercomplex SCI(1)III(2)IV(1) and megacomplex MCI(2)III(2)IV(2)). Interacts with UQCC6.</text>
</comment>
<evidence type="ECO:0000256" key="2">
    <source>
        <dbReference type="ARBA" id="ARBA00007668"/>
    </source>
</evidence>
<dbReference type="GO" id="GO:0021860">
    <property type="term" value="P:pyramidal neuron development"/>
    <property type="evidence" value="ECO:0007669"/>
    <property type="project" value="Ensembl"/>
</dbReference>
<evidence type="ECO:0000256" key="12">
    <source>
        <dbReference type="ARBA" id="ARBA00047105"/>
    </source>
</evidence>
<sequence length="82" mass="9720">MGLQFGNLTRMRHVISYSLSPFEQRAFPNVFSKGVPNVVRRTRESFLRVVPPFIGFYLLYTWGTEEFERSKRKNPADYENDK</sequence>
<dbReference type="GO" id="GO:0005743">
    <property type="term" value="C:mitochondrial inner membrane"/>
    <property type="evidence" value="ECO:0007669"/>
    <property type="project" value="UniProtKB-SubCell"/>
</dbReference>
<evidence type="ECO:0000313" key="15">
    <source>
        <dbReference type="Proteomes" id="UP000233220"/>
    </source>
</evidence>
<comment type="similarity">
    <text evidence="2 13">Belongs to the UQCRQ/QCR8 family.</text>
</comment>
<dbReference type="OrthoDB" id="6683853at2759"/>
<dbReference type="GO" id="GO:0030901">
    <property type="term" value="P:midbrain development"/>
    <property type="evidence" value="ECO:0007669"/>
    <property type="project" value="Ensembl"/>
</dbReference>
<evidence type="ECO:0000256" key="1">
    <source>
        <dbReference type="ARBA" id="ARBA00004434"/>
    </source>
</evidence>
<comment type="function">
    <text evidence="13">Component of the ubiquinol-cytochrome c oxidoreductase, a multisubunit transmembrane complex that is part of the mitochondrial electron transport chain which drives oxidative phosphorylation. The complex plays an important role in the uptake of multiple carbon sources present in different host niches.</text>
</comment>
<dbReference type="FunFam" id="1.20.5.210:FF:000001">
    <property type="entry name" value="Cytochrome b-c1 complex subunit 8"/>
    <property type="match status" value="1"/>
</dbReference>
<reference evidence="14" key="2">
    <citation type="submission" date="2025-09" db="UniProtKB">
        <authorList>
            <consortium name="Ensembl"/>
        </authorList>
    </citation>
    <scope>IDENTIFICATION</scope>
</reference>
<evidence type="ECO:0000256" key="7">
    <source>
        <dbReference type="ARBA" id="ARBA00022792"/>
    </source>
</evidence>
<dbReference type="GO" id="GO:0021794">
    <property type="term" value="P:thalamus development"/>
    <property type="evidence" value="ECO:0007669"/>
    <property type="project" value="Ensembl"/>
</dbReference>
<dbReference type="InterPro" id="IPR036642">
    <property type="entry name" value="Cyt_bc1_su8_sf"/>
</dbReference>
<evidence type="ECO:0000256" key="9">
    <source>
        <dbReference type="ARBA" id="ARBA00022989"/>
    </source>
</evidence>
<name>A0A2K6UBD2_SAIBB</name>
<keyword evidence="8 13" id="KW-0249">Electron transport</keyword>
<keyword evidence="6" id="KW-0812">Transmembrane</keyword>
<dbReference type="GO" id="GO:0021854">
    <property type="term" value="P:hypothalamus development"/>
    <property type="evidence" value="ECO:0007669"/>
    <property type="project" value="Ensembl"/>
</dbReference>
<evidence type="ECO:0000256" key="6">
    <source>
        <dbReference type="ARBA" id="ARBA00022692"/>
    </source>
</evidence>
<dbReference type="Gene3D" id="1.20.5.210">
    <property type="entry name" value="Cytochrome b-c1 complex subunit 8"/>
    <property type="match status" value="1"/>
</dbReference>
<dbReference type="GeneID" id="101035084"/>
<keyword evidence="5 13" id="KW-0679">Respiratory chain</keyword>
<keyword evidence="4 13" id="KW-0813">Transport</keyword>
<protein>
    <recommendedName>
        <fullName evidence="3 13">Cytochrome b-c1 complex subunit 8</fullName>
    </recommendedName>
    <alternativeName>
        <fullName evidence="13">Complex III subunit 8</fullName>
    </alternativeName>
</protein>
<dbReference type="GO" id="GO:0006122">
    <property type="term" value="P:mitochondrial electron transport, ubiquinol to cytochrome c"/>
    <property type="evidence" value="ECO:0007669"/>
    <property type="project" value="UniProtKB-UniRule"/>
</dbReference>
<evidence type="ECO:0000256" key="10">
    <source>
        <dbReference type="ARBA" id="ARBA00023128"/>
    </source>
</evidence>
<proteinExistence type="inferred from homology"/>
<dbReference type="AlphaFoldDB" id="A0A2K6UBD2"/>
<dbReference type="Proteomes" id="UP000233220">
    <property type="component" value="Unplaced"/>
</dbReference>
<keyword evidence="11" id="KW-0472">Membrane</keyword>
<evidence type="ECO:0000256" key="11">
    <source>
        <dbReference type="ARBA" id="ARBA00023136"/>
    </source>
</evidence>
<dbReference type="RefSeq" id="XP_010337103.1">
    <property type="nucleotide sequence ID" value="XM_010338801.1"/>
</dbReference>
<dbReference type="GO" id="GO:0021539">
    <property type="term" value="P:subthalamus development"/>
    <property type="evidence" value="ECO:0007669"/>
    <property type="project" value="Ensembl"/>
</dbReference>
<evidence type="ECO:0000256" key="3">
    <source>
        <dbReference type="ARBA" id="ARBA00016324"/>
    </source>
</evidence>
<evidence type="ECO:0000256" key="5">
    <source>
        <dbReference type="ARBA" id="ARBA00022660"/>
    </source>
</evidence>
<dbReference type="GO" id="GO:0021680">
    <property type="term" value="P:cerebellar Purkinje cell layer development"/>
    <property type="evidence" value="ECO:0007669"/>
    <property type="project" value="Ensembl"/>
</dbReference>
<dbReference type="Ensembl" id="ENSSBOT00000046065.1">
    <property type="protein sequence ID" value="ENSSBOP00000029184.1"/>
    <property type="gene ID" value="ENSSBOG00000030933.1"/>
</dbReference>
<keyword evidence="10 13" id="KW-0496">Mitochondrion</keyword>